<dbReference type="PROSITE" id="PS00086">
    <property type="entry name" value="CYTOCHROME_P450"/>
    <property type="match status" value="1"/>
</dbReference>
<feature type="binding site" description="axial binding residue" evidence="2">
    <location>
        <position position="446"/>
    </location>
    <ligand>
        <name>heme</name>
        <dbReference type="ChEBI" id="CHEBI:30413"/>
    </ligand>
    <ligandPart>
        <name>Fe</name>
        <dbReference type="ChEBI" id="CHEBI:18248"/>
    </ligandPart>
</feature>
<keyword evidence="2 3" id="KW-0349">Heme</keyword>
<protein>
    <submittedName>
        <fullName evidence="5">Cholesterol 24-hydroxylase</fullName>
    </submittedName>
</protein>
<dbReference type="Proteomes" id="UP000242188">
    <property type="component" value="Unassembled WGS sequence"/>
</dbReference>
<keyword evidence="2 3" id="KW-0479">Metal-binding</keyword>
<keyword evidence="4" id="KW-0812">Transmembrane</keyword>
<keyword evidence="3" id="KW-0503">Monooxygenase</keyword>
<gene>
    <name evidence="5" type="ORF">KP79_PYT22405</name>
</gene>
<dbReference type="InterPro" id="IPR001128">
    <property type="entry name" value="Cyt_P450"/>
</dbReference>
<dbReference type="PRINTS" id="PR00463">
    <property type="entry name" value="EP450I"/>
</dbReference>
<dbReference type="InterPro" id="IPR002401">
    <property type="entry name" value="Cyt_P450_E_grp-I"/>
</dbReference>
<evidence type="ECO:0000256" key="4">
    <source>
        <dbReference type="SAM" id="Phobius"/>
    </source>
</evidence>
<evidence type="ECO:0000256" key="2">
    <source>
        <dbReference type="PIRSR" id="PIRSR602401-1"/>
    </source>
</evidence>
<evidence type="ECO:0000313" key="6">
    <source>
        <dbReference type="Proteomes" id="UP000242188"/>
    </source>
</evidence>
<dbReference type="OrthoDB" id="6065449at2759"/>
<name>A0A210QW94_MIZYE</name>
<dbReference type="GO" id="GO:0033781">
    <property type="term" value="F:cholesterol 24-hydroxylase activity"/>
    <property type="evidence" value="ECO:0007669"/>
    <property type="project" value="InterPro"/>
</dbReference>
<dbReference type="EMBL" id="NEDP02001538">
    <property type="protein sequence ID" value="OWF53029.1"/>
    <property type="molecule type" value="Genomic_DNA"/>
</dbReference>
<comment type="caution">
    <text evidence="5">The sequence shown here is derived from an EMBL/GenBank/DDBJ whole genome shotgun (WGS) entry which is preliminary data.</text>
</comment>
<evidence type="ECO:0000256" key="1">
    <source>
        <dbReference type="ARBA" id="ARBA00010617"/>
    </source>
</evidence>
<dbReference type="Pfam" id="PF00067">
    <property type="entry name" value="p450"/>
    <property type="match status" value="1"/>
</dbReference>
<dbReference type="GO" id="GO:0020037">
    <property type="term" value="F:heme binding"/>
    <property type="evidence" value="ECO:0007669"/>
    <property type="project" value="InterPro"/>
</dbReference>
<evidence type="ECO:0000313" key="5">
    <source>
        <dbReference type="EMBL" id="OWF53029.1"/>
    </source>
</evidence>
<keyword evidence="4" id="KW-0472">Membrane</keyword>
<dbReference type="InterPro" id="IPR036396">
    <property type="entry name" value="Cyt_P450_sf"/>
</dbReference>
<dbReference type="GO" id="GO:0005506">
    <property type="term" value="F:iron ion binding"/>
    <property type="evidence" value="ECO:0007669"/>
    <property type="project" value="InterPro"/>
</dbReference>
<feature type="transmembrane region" description="Helical" evidence="4">
    <location>
        <begin position="6"/>
        <end position="27"/>
    </location>
</feature>
<organism evidence="5 6">
    <name type="scientific">Mizuhopecten yessoensis</name>
    <name type="common">Japanese scallop</name>
    <name type="synonym">Patinopecten yessoensis</name>
    <dbReference type="NCBI Taxonomy" id="6573"/>
    <lineage>
        <taxon>Eukaryota</taxon>
        <taxon>Metazoa</taxon>
        <taxon>Spiralia</taxon>
        <taxon>Lophotrochozoa</taxon>
        <taxon>Mollusca</taxon>
        <taxon>Bivalvia</taxon>
        <taxon>Autobranchia</taxon>
        <taxon>Pteriomorphia</taxon>
        <taxon>Pectinida</taxon>
        <taxon>Pectinoidea</taxon>
        <taxon>Pectinidae</taxon>
        <taxon>Mizuhopecten</taxon>
    </lineage>
</organism>
<keyword evidence="3" id="KW-0560">Oxidoreductase</keyword>
<comment type="similarity">
    <text evidence="1 3">Belongs to the cytochrome P450 family.</text>
</comment>
<dbReference type="STRING" id="6573.A0A210QW94"/>
<reference evidence="5 6" key="1">
    <citation type="journal article" date="2017" name="Nat. Ecol. Evol.">
        <title>Scallop genome provides insights into evolution of bilaterian karyotype and development.</title>
        <authorList>
            <person name="Wang S."/>
            <person name="Zhang J."/>
            <person name="Jiao W."/>
            <person name="Li J."/>
            <person name="Xun X."/>
            <person name="Sun Y."/>
            <person name="Guo X."/>
            <person name="Huan P."/>
            <person name="Dong B."/>
            <person name="Zhang L."/>
            <person name="Hu X."/>
            <person name="Sun X."/>
            <person name="Wang J."/>
            <person name="Zhao C."/>
            <person name="Wang Y."/>
            <person name="Wang D."/>
            <person name="Huang X."/>
            <person name="Wang R."/>
            <person name="Lv J."/>
            <person name="Li Y."/>
            <person name="Zhang Z."/>
            <person name="Liu B."/>
            <person name="Lu W."/>
            <person name="Hui Y."/>
            <person name="Liang J."/>
            <person name="Zhou Z."/>
            <person name="Hou R."/>
            <person name="Li X."/>
            <person name="Liu Y."/>
            <person name="Li H."/>
            <person name="Ning X."/>
            <person name="Lin Y."/>
            <person name="Zhao L."/>
            <person name="Xing Q."/>
            <person name="Dou J."/>
            <person name="Li Y."/>
            <person name="Mao J."/>
            <person name="Guo H."/>
            <person name="Dou H."/>
            <person name="Li T."/>
            <person name="Mu C."/>
            <person name="Jiang W."/>
            <person name="Fu Q."/>
            <person name="Fu X."/>
            <person name="Miao Y."/>
            <person name="Liu J."/>
            <person name="Yu Q."/>
            <person name="Li R."/>
            <person name="Liao H."/>
            <person name="Li X."/>
            <person name="Kong Y."/>
            <person name="Jiang Z."/>
            <person name="Chourrout D."/>
            <person name="Li R."/>
            <person name="Bao Z."/>
        </authorList>
    </citation>
    <scope>NUCLEOTIDE SEQUENCE [LARGE SCALE GENOMIC DNA]</scope>
    <source>
        <strain evidence="5 6">PY_sf001</strain>
    </source>
</reference>
<dbReference type="GO" id="GO:0006707">
    <property type="term" value="P:cholesterol catabolic process"/>
    <property type="evidence" value="ECO:0007669"/>
    <property type="project" value="InterPro"/>
</dbReference>
<dbReference type="InterPro" id="IPR017972">
    <property type="entry name" value="Cyt_P450_CS"/>
</dbReference>
<dbReference type="AlphaFoldDB" id="A0A210QW94"/>
<dbReference type="Gene3D" id="1.10.630.10">
    <property type="entry name" value="Cytochrome P450"/>
    <property type="match status" value="1"/>
</dbReference>
<dbReference type="PANTHER" id="PTHR24293:SF0">
    <property type="entry name" value="CYP46A1 PROTEIN-RELATED"/>
    <property type="match status" value="1"/>
</dbReference>
<comment type="cofactor">
    <cofactor evidence="2">
        <name>heme</name>
        <dbReference type="ChEBI" id="CHEBI:30413"/>
    </cofactor>
</comment>
<keyword evidence="6" id="KW-1185">Reference proteome</keyword>
<keyword evidence="2 3" id="KW-0408">Iron</keyword>
<keyword evidence="4" id="KW-1133">Transmembrane helix</keyword>
<dbReference type="PANTHER" id="PTHR24293">
    <property type="entry name" value="CYTOCHROME P450 FAMILY 46 SUBFAMILY A"/>
    <property type="match status" value="1"/>
</dbReference>
<dbReference type="CDD" id="cd20613">
    <property type="entry name" value="CYP46A1-like"/>
    <property type="match status" value="1"/>
</dbReference>
<evidence type="ECO:0000256" key="3">
    <source>
        <dbReference type="RuleBase" id="RU000461"/>
    </source>
</evidence>
<proteinExistence type="inferred from homology"/>
<dbReference type="SUPFAM" id="SSF48264">
    <property type="entry name" value="Cytochrome P450"/>
    <property type="match status" value="1"/>
</dbReference>
<accession>A0A210QW94</accession>
<sequence>MSLLFVEFLGIVVAVSLCILVTVVWHFHRQHQKYDHLPGPPRDSFWSGHIPSIAKVMAAGGIMDDYVLETSKTHGLFFRLCLWNQVVVVVLDPDCIKDVLVTGNHPKSKRIYSRTGSIFGARFLGQGLESQIDNKHWILQRMHFDQWFKPNFIRQFASEFNEFADCFTEYLETYADNKTEIHTLHSFNKLTMHLLYKVAFNIDMGSLHGENHPVVTKMKKALTGFAAQLSNPLVAVNPFKWRFRRDVQKAIHFVRGNARQEMIDRNVAKRNGDYFPHDLLEYIMDLKEKYPSVMTDDILLDNVLTFILGGQETSANTMSFMLDLLGRNPECYKKLQREIDENVGAVSVISLNEIEKLPYLDMVLKETLRLYPVGKGTFRETIKDYNLGGHLIPAGTDMMVSFYATSRAEQNVRDPTKFSPERFHIDSSEKFSKYASTPFSAGPHTCIGKKFAEIQIKITIAKIMQNFDFELVTGQSCDLADNAVLQAKDGVKCFFRPRETVSAAS</sequence>
<dbReference type="InterPro" id="IPR039983">
    <property type="entry name" value="CYP46A1"/>
</dbReference>
<dbReference type="PRINTS" id="PR00385">
    <property type="entry name" value="P450"/>
</dbReference>